<evidence type="ECO:0000313" key="2">
    <source>
        <dbReference type="Proteomes" id="UP000235965"/>
    </source>
</evidence>
<dbReference type="EMBL" id="NEVH01005290">
    <property type="protein sequence ID" value="PNF38877.1"/>
    <property type="molecule type" value="Genomic_DNA"/>
</dbReference>
<dbReference type="Proteomes" id="UP000235965">
    <property type="component" value="Unassembled WGS sequence"/>
</dbReference>
<sequence>MFPKHWAISKLHIATMQDPKLLIDIAMKTSNQTWYSECLCKISKLLSDCRGNCKYKLDRNCCNFGGWWGDVKAFV</sequence>
<accession>A0A2J7RDF8</accession>
<name>A0A2J7RDF8_9NEOP</name>
<gene>
    <name evidence="1" type="ORF">B7P43_G09904</name>
</gene>
<evidence type="ECO:0000313" key="1">
    <source>
        <dbReference type="EMBL" id="PNF38877.1"/>
    </source>
</evidence>
<dbReference type="InParanoid" id="A0A2J7RDF8"/>
<dbReference type="AlphaFoldDB" id="A0A2J7RDF8"/>
<protein>
    <submittedName>
        <fullName evidence="1">Uncharacterized protein</fullName>
    </submittedName>
</protein>
<proteinExistence type="predicted"/>
<keyword evidence="2" id="KW-1185">Reference proteome</keyword>
<comment type="caution">
    <text evidence="1">The sequence shown here is derived from an EMBL/GenBank/DDBJ whole genome shotgun (WGS) entry which is preliminary data.</text>
</comment>
<reference evidence="1 2" key="1">
    <citation type="submission" date="2017-12" db="EMBL/GenBank/DDBJ databases">
        <title>Hemimetabolous genomes reveal molecular basis of termite eusociality.</title>
        <authorList>
            <person name="Harrison M.C."/>
            <person name="Jongepier E."/>
            <person name="Robertson H.M."/>
            <person name="Arning N."/>
            <person name="Bitard-Feildel T."/>
            <person name="Chao H."/>
            <person name="Childers C.P."/>
            <person name="Dinh H."/>
            <person name="Doddapaneni H."/>
            <person name="Dugan S."/>
            <person name="Gowin J."/>
            <person name="Greiner C."/>
            <person name="Han Y."/>
            <person name="Hu H."/>
            <person name="Hughes D.S.T."/>
            <person name="Huylmans A.-K."/>
            <person name="Kemena C."/>
            <person name="Kremer L.P.M."/>
            <person name="Lee S.L."/>
            <person name="Lopez-Ezquerra A."/>
            <person name="Mallet L."/>
            <person name="Monroy-Kuhn J.M."/>
            <person name="Moser A."/>
            <person name="Murali S.C."/>
            <person name="Muzny D.M."/>
            <person name="Otani S."/>
            <person name="Piulachs M.-D."/>
            <person name="Poelchau M."/>
            <person name="Qu J."/>
            <person name="Schaub F."/>
            <person name="Wada-Katsumata A."/>
            <person name="Worley K.C."/>
            <person name="Xie Q."/>
            <person name="Ylla G."/>
            <person name="Poulsen M."/>
            <person name="Gibbs R.A."/>
            <person name="Schal C."/>
            <person name="Richards S."/>
            <person name="Belles X."/>
            <person name="Korb J."/>
            <person name="Bornberg-Bauer E."/>
        </authorList>
    </citation>
    <scope>NUCLEOTIDE SEQUENCE [LARGE SCALE GENOMIC DNA]</scope>
    <source>
        <tissue evidence="1">Whole body</tissue>
    </source>
</reference>
<organism evidence="1 2">
    <name type="scientific">Cryptotermes secundus</name>
    <dbReference type="NCBI Taxonomy" id="105785"/>
    <lineage>
        <taxon>Eukaryota</taxon>
        <taxon>Metazoa</taxon>
        <taxon>Ecdysozoa</taxon>
        <taxon>Arthropoda</taxon>
        <taxon>Hexapoda</taxon>
        <taxon>Insecta</taxon>
        <taxon>Pterygota</taxon>
        <taxon>Neoptera</taxon>
        <taxon>Polyneoptera</taxon>
        <taxon>Dictyoptera</taxon>
        <taxon>Blattodea</taxon>
        <taxon>Blattoidea</taxon>
        <taxon>Termitoidae</taxon>
        <taxon>Kalotermitidae</taxon>
        <taxon>Cryptotermitinae</taxon>
        <taxon>Cryptotermes</taxon>
    </lineage>
</organism>